<dbReference type="Pfam" id="PF12770">
    <property type="entry name" value="CHAT"/>
    <property type="match status" value="1"/>
</dbReference>
<dbReference type="PANTHER" id="PTHR10098:SF112">
    <property type="entry name" value="SLR0380 PROTEIN"/>
    <property type="match status" value="1"/>
</dbReference>
<dbReference type="Gene3D" id="1.25.40.10">
    <property type="entry name" value="Tetratricopeptide repeat domain"/>
    <property type="match status" value="3"/>
</dbReference>
<proteinExistence type="predicted"/>
<dbReference type="Proteomes" id="UP000729701">
    <property type="component" value="Unassembled WGS sequence"/>
</dbReference>
<dbReference type="EMBL" id="JAHHGZ010000004">
    <property type="protein sequence ID" value="MBW4666745.1"/>
    <property type="molecule type" value="Genomic_DNA"/>
</dbReference>
<comment type="caution">
    <text evidence="2">The sequence shown here is derived from an EMBL/GenBank/DDBJ whole genome shotgun (WGS) entry which is preliminary data.</text>
</comment>
<accession>A0A951QLJ1</accession>
<dbReference type="InterPro" id="IPR024983">
    <property type="entry name" value="CHAT_dom"/>
</dbReference>
<reference evidence="2" key="2">
    <citation type="journal article" date="2022" name="Microbiol. Resour. Announc.">
        <title>Metagenome Sequencing to Explore Phylogenomics of Terrestrial Cyanobacteria.</title>
        <authorList>
            <person name="Ward R.D."/>
            <person name="Stajich J.E."/>
            <person name="Johansen J.R."/>
            <person name="Huntemann M."/>
            <person name="Clum A."/>
            <person name="Foster B."/>
            <person name="Foster B."/>
            <person name="Roux S."/>
            <person name="Palaniappan K."/>
            <person name="Varghese N."/>
            <person name="Mukherjee S."/>
            <person name="Reddy T.B.K."/>
            <person name="Daum C."/>
            <person name="Copeland A."/>
            <person name="Chen I.A."/>
            <person name="Ivanova N.N."/>
            <person name="Kyrpides N.C."/>
            <person name="Shapiro N."/>
            <person name="Eloe-Fadrosh E.A."/>
            <person name="Pietrasiak N."/>
        </authorList>
    </citation>
    <scope>NUCLEOTIDE SEQUENCE</scope>
    <source>
        <strain evidence="2">GSE-NOS-MK-12-04C</strain>
    </source>
</reference>
<dbReference type="InterPro" id="IPR011990">
    <property type="entry name" value="TPR-like_helical_dom_sf"/>
</dbReference>
<dbReference type="SUPFAM" id="SSF48452">
    <property type="entry name" value="TPR-like"/>
    <property type="match status" value="2"/>
</dbReference>
<dbReference type="AlphaFoldDB" id="A0A951QLJ1"/>
<evidence type="ECO:0000259" key="1">
    <source>
        <dbReference type="Pfam" id="PF12770"/>
    </source>
</evidence>
<organism evidence="2 3">
    <name type="scientific">Cyanomargarita calcarea GSE-NOS-MK-12-04C</name>
    <dbReference type="NCBI Taxonomy" id="2839659"/>
    <lineage>
        <taxon>Bacteria</taxon>
        <taxon>Bacillati</taxon>
        <taxon>Cyanobacteriota</taxon>
        <taxon>Cyanophyceae</taxon>
        <taxon>Nostocales</taxon>
        <taxon>Cyanomargaritaceae</taxon>
        <taxon>Cyanomargarita</taxon>
    </lineage>
</organism>
<feature type="domain" description="CHAT" evidence="1">
    <location>
        <begin position="606"/>
        <end position="874"/>
    </location>
</feature>
<name>A0A951QLJ1_9CYAN</name>
<evidence type="ECO:0000313" key="3">
    <source>
        <dbReference type="Proteomes" id="UP000729701"/>
    </source>
</evidence>
<dbReference type="SMART" id="SM00028">
    <property type="entry name" value="TPR"/>
    <property type="match status" value="6"/>
</dbReference>
<dbReference type="InterPro" id="IPR019734">
    <property type="entry name" value="TPR_rpt"/>
</dbReference>
<gene>
    <name evidence="2" type="ORF">KME60_04705</name>
</gene>
<dbReference type="PANTHER" id="PTHR10098">
    <property type="entry name" value="RAPSYN-RELATED"/>
    <property type="match status" value="1"/>
</dbReference>
<reference evidence="2" key="1">
    <citation type="submission" date="2021-05" db="EMBL/GenBank/DDBJ databases">
        <authorList>
            <person name="Pietrasiak N."/>
            <person name="Ward R."/>
            <person name="Stajich J.E."/>
            <person name="Kurbessoian T."/>
        </authorList>
    </citation>
    <scope>NUCLEOTIDE SEQUENCE</scope>
    <source>
        <strain evidence="2">GSE-NOS-MK-12-04C</strain>
    </source>
</reference>
<evidence type="ECO:0000313" key="2">
    <source>
        <dbReference type="EMBL" id="MBW4666745.1"/>
    </source>
</evidence>
<sequence>MVRKKSKFREIKRLLSIMLLLVMFLGTGLLAPTFANVTTKTAIVQSLPNTRDLVEEGRKFYEAERFNDAVAIWQQAVTPFQTNGDEQRLAMTLGNLSLAYQQLGQWTQAESAIAQSLNLLGYPQHTGKGNVEILAQVLDIKGRLQLAVAKAEDALTTWQQSLDIYTKLGNSNAIIRNRINQAQALQTLGFYNRARKTLCESSQILQNQPNSLLKVTGLRSFANVLLLTGDMQASQQGDLKASPQCYLKTPQQLLQQSLEIAYSLSDKEAQADVLLSLGNTSFAQQHTPAAIDFYQKAANTATSATTRIQAQVNQLRVLQETEQLKPLTALSLQIQSLIPNLPINRTAIYARINFAETLMRLEDKKSADILPKLDIAQLLSTSIQQARSLQDKRTESYALGVLGRLYEQNQQFQNAQDLTQQALLMASAIDAKDIGYRWQWQIGRLLKNKGDTKGAIASYTEAVNNLQALRNDLFAVNPEVRFSFRKEVEPVYRELVDLLLQPGGNQPSQENIEQASNTIELLQIAELNNFFRNNCLNARVSSQKQDPTAAVIYPFILPDRLEVILHLPQNRWLHYSTLVGEKEARTTLKQLQQDLPKPHTLRQVQSLSQKVYNWLIEPAQTALAESKTSTLVFVLDGSLRNIPMAVLYDGKQYLIEKYSIALTPGLQLIEPKPLQKELKAIAAGLTESSSGFSALPNVKLELEEIRSQIPSSILLNQEFTKTALQNRINSLPFPVVHLATHGQFSSKAEETFIVAWNDRIYVKDLNKLVRTIEQNRPEAIELLILSACQTATEDEQAALGIAGVAFQAGARSTIASLWNLDDKSTAVLMSKFYQDLGNKKLTKAEVLRRAQLGLLQNPEYKRPRFWAPYVLVGNWL</sequence>
<protein>
    <submittedName>
        <fullName evidence="2">CHAT domain-containing protein</fullName>
    </submittedName>
</protein>